<dbReference type="EMBL" id="CAKOAT010134155">
    <property type="protein sequence ID" value="CAH8337329.1"/>
    <property type="molecule type" value="Genomic_DNA"/>
</dbReference>
<dbReference type="InterPro" id="IPR001810">
    <property type="entry name" value="F-box_dom"/>
</dbReference>
<accession>A0ABC8JSQ2</accession>
<dbReference type="SUPFAM" id="SSF50965">
    <property type="entry name" value="Galactose oxidase, central domain"/>
    <property type="match status" value="1"/>
</dbReference>
<evidence type="ECO:0000313" key="2">
    <source>
        <dbReference type="EMBL" id="CAH8337329.1"/>
    </source>
</evidence>
<evidence type="ECO:0000259" key="1">
    <source>
        <dbReference type="PROSITE" id="PS50181"/>
    </source>
</evidence>
<name>A0ABC8JSQ2_ERUVS</name>
<dbReference type="PANTHER" id="PTHR31672">
    <property type="entry name" value="BNACNNG10540D PROTEIN"/>
    <property type="match status" value="1"/>
</dbReference>
<dbReference type="InterPro" id="IPR006527">
    <property type="entry name" value="F-box-assoc_dom_typ1"/>
</dbReference>
<keyword evidence="3" id="KW-1185">Reference proteome</keyword>
<dbReference type="PROSITE" id="PS50181">
    <property type="entry name" value="FBOX"/>
    <property type="match status" value="1"/>
</dbReference>
<reference evidence="2 3" key="1">
    <citation type="submission" date="2022-03" db="EMBL/GenBank/DDBJ databases">
        <authorList>
            <person name="Macdonald S."/>
            <person name="Ahmed S."/>
            <person name="Newling K."/>
        </authorList>
    </citation>
    <scope>NUCLEOTIDE SEQUENCE [LARGE SCALE GENOMIC DNA]</scope>
</reference>
<dbReference type="InterPro" id="IPR017451">
    <property type="entry name" value="F-box-assoc_interact_dom"/>
</dbReference>
<dbReference type="SMART" id="SM00256">
    <property type="entry name" value="FBOX"/>
    <property type="match status" value="1"/>
</dbReference>
<evidence type="ECO:0000313" key="3">
    <source>
        <dbReference type="Proteomes" id="UP001642260"/>
    </source>
</evidence>
<gene>
    <name evidence="2" type="ORF">ERUC_LOCUS14346</name>
</gene>
<comment type="caution">
    <text evidence="2">The sequence shown here is derived from an EMBL/GenBank/DDBJ whole genome shotgun (WGS) entry which is preliminary data.</text>
</comment>
<dbReference type="AlphaFoldDB" id="A0ABC8JSQ2"/>
<dbReference type="InterPro" id="IPR036047">
    <property type="entry name" value="F-box-like_dom_sf"/>
</dbReference>
<feature type="domain" description="F-box" evidence="1">
    <location>
        <begin position="1"/>
        <end position="43"/>
    </location>
</feature>
<sequence length="396" mass="46472">MELPHDLVGHILEKLPVKSLLRFKSVSVQWKSTIESGHFKKKHLVCRQSQDPDILLISPLEFSDLFGCQENVTRTFTMDSSDLIRLPNLCPSPNPIHLDYYPVPLVYYYVVSWSCDGMICYYTYLNGIYVVNPITRWFRSVPQARYQTVLLDTFKPEYQNDSGIFWKLGFGKDEFTDTYKLVWLYNSSDFGLENATTCEVFDFSTNSWRYVTAASSRILDEQIPVYLNGLLHWFTDERRILSFDLHTETFHIISKTPLFQEDSQFILMFTLDNQLCISQKTWPIQEIWSLNKSDKTWERKYLLNLQTDSHLFAEEKPYILYEEGTCCAIPVMVLKNKKNKNKKKQSLVLYDARSKNPNLMVYDPESRSYDICFSPNYEVHYLTIAVSYFPSLISIV</sequence>
<dbReference type="InterPro" id="IPR011043">
    <property type="entry name" value="Gal_Oxase/kelch_b-propeller"/>
</dbReference>
<dbReference type="Gene3D" id="1.20.1280.50">
    <property type="match status" value="1"/>
</dbReference>
<dbReference type="InterPro" id="IPR050796">
    <property type="entry name" value="SCF_F-box_component"/>
</dbReference>
<dbReference type="NCBIfam" id="TIGR01640">
    <property type="entry name" value="F_box_assoc_1"/>
    <property type="match status" value="1"/>
</dbReference>
<dbReference type="Proteomes" id="UP001642260">
    <property type="component" value="Unassembled WGS sequence"/>
</dbReference>
<dbReference type="SUPFAM" id="SSF81383">
    <property type="entry name" value="F-box domain"/>
    <property type="match status" value="1"/>
</dbReference>
<proteinExistence type="predicted"/>
<dbReference type="PANTHER" id="PTHR31672:SF13">
    <property type="entry name" value="F-BOX PROTEIN CPR30-LIKE"/>
    <property type="match status" value="1"/>
</dbReference>
<dbReference type="Pfam" id="PF07734">
    <property type="entry name" value="FBA_1"/>
    <property type="match status" value="1"/>
</dbReference>
<protein>
    <recommendedName>
        <fullName evidence="1">F-box domain-containing protein</fullName>
    </recommendedName>
</protein>
<dbReference type="Pfam" id="PF00646">
    <property type="entry name" value="F-box"/>
    <property type="match status" value="1"/>
</dbReference>
<organism evidence="2 3">
    <name type="scientific">Eruca vesicaria subsp. sativa</name>
    <name type="common">Garden rocket</name>
    <name type="synonym">Eruca sativa</name>
    <dbReference type="NCBI Taxonomy" id="29727"/>
    <lineage>
        <taxon>Eukaryota</taxon>
        <taxon>Viridiplantae</taxon>
        <taxon>Streptophyta</taxon>
        <taxon>Embryophyta</taxon>
        <taxon>Tracheophyta</taxon>
        <taxon>Spermatophyta</taxon>
        <taxon>Magnoliopsida</taxon>
        <taxon>eudicotyledons</taxon>
        <taxon>Gunneridae</taxon>
        <taxon>Pentapetalae</taxon>
        <taxon>rosids</taxon>
        <taxon>malvids</taxon>
        <taxon>Brassicales</taxon>
        <taxon>Brassicaceae</taxon>
        <taxon>Brassiceae</taxon>
        <taxon>Eruca</taxon>
    </lineage>
</organism>